<dbReference type="Gene3D" id="2.40.70.10">
    <property type="entry name" value="Acid Proteases"/>
    <property type="match status" value="1"/>
</dbReference>
<keyword evidence="3" id="KW-0378">Hydrolase</keyword>
<feature type="signal peptide" evidence="1">
    <location>
        <begin position="1"/>
        <end position="28"/>
    </location>
</feature>
<evidence type="ECO:0000256" key="1">
    <source>
        <dbReference type="SAM" id="SignalP"/>
    </source>
</evidence>
<dbReference type="Pfam" id="PF05618">
    <property type="entry name" value="Zn_protease"/>
    <property type="match status" value="1"/>
</dbReference>
<dbReference type="InterPro" id="IPR021109">
    <property type="entry name" value="Peptidase_aspartic_dom_sf"/>
</dbReference>
<feature type="chain" id="PRO_5028444975" evidence="1">
    <location>
        <begin position="29"/>
        <end position="179"/>
    </location>
</feature>
<keyword evidence="3" id="KW-0645">Protease</keyword>
<gene>
    <name evidence="3" type="ORF">WP8S17C03_26540</name>
</gene>
<dbReference type="SUPFAM" id="SSF50630">
    <property type="entry name" value="Acid proteases"/>
    <property type="match status" value="1"/>
</dbReference>
<accession>A0A6S5RUV4</accession>
<dbReference type="AlphaFoldDB" id="A0A6S5RUV4"/>
<evidence type="ECO:0000259" key="2">
    <source>
        <dbReference type="Pfam" id="PF05618"/>
    </source>
</evidence>
<reference evidence="3 4" key="1">
    <citation type="submission" date="2019-12" db="EMBL/GenBank/DDBJ databases">
        <title>complete genome sequences of Pseudomonas otitidis str. WP8-S17-CRE-03 isolated from wastewater treatment plant effluent.</title>
        <authorList>
            <person name="Sekizuka T."/>
            <person name="Itokawa K."/>
            <person name="Yatsu K."/>
            <person name="Inamine Y."/>
            <person name="Kuroda M."/>
        </authorList>
    </citation>
    <scope>NUCLEOTIDE SEQUENCE [LARGE SCALE GENOMIC DNA]</scope>
    <source>
        <strain evidence="3 4">WP8-S17-CRE-03</strain>
    </source>
</reference>
<name>A0A6S5RUV4_9GAMM</name>
<dbReference type="Proteomes" id="UP000515591">
    <property type="component" value="Chromosome"/>
</dbReference>
<proteinExistence type="predicted"/>
<organism evidence="3 4">
    <name type="scientific">Metapseudomonas otitidis</name>
    <dbReference type="NCBI Taxonomy" id="319939"/>
    <lineage>
        <taxon>Bacteria</taxon>
        <taxon>Pseudomonadati</taxon>
        <taxon>Pseudomonadota</taxon>
        <taxon>Gammaproteobacteria</taxon>
        <taxon>Pseudomonadales</taxon>
        <taxon>Pseudomonadaceae</taxon>
        <taxon>Metapseudomonas</taxon>
    </lineage>
</organism>
<feature type="domain" description="Retropepsin-like aspartic endopeptidase" evidence="2">
    <location>
        <begin position="34"/>
        <end position="168"/>
    </location>
</feature>
<protein>
    <submittedName>
        <fullName evidence="3">ATP-dependent Zn protease</fullName>
    </submittedName>
</protein>
<dbReference type="GO" id="GO:0008233">
    <property type="term" value="F:peptidase activity"/>
    <property type="evidence" value="ECO:0007669"/>
    <property type="project" value="UniProtKB-KW"/>
</dbReference>
<evidence type="ECO:0000313" key="3">
    <source>
        <dbReference type="EMBL" id="BBT16605.1"/>
    </source>
</evidence>
<keyword evidence="1" id="KW-0732">Signal</keyword>
<sequence length="179" mass="19708">MPLPHSTVPAMAFLLAVMSSPAATSATAQPPAQVFGWIEEGLLLPEKASLKIKLDTGALTSSMDAKDLQHFQKNGEDWVRFKVEVKDSNTGKPVAMAFERRVARNVKVRGAGGEERRPVVKMRMCIGNRVYNEEFSLKDRGKMLYPVLIGRHTLQHLGAVDVSRIFTTEPRCEGDKSGG</sequence>
<dbReference type="EMBL" id="AP022213">
    <property type="protein sequence ID" value="BBT16605.1"/>
    <property type="molecule type" value="Genomic_DNA"/>
</dbReference>
<dbReference type="InterPro" id="IPR008503">
    <property type="entry name" value="Asp_endopeptidase"/>
</dbReference>
<dbReference type="PANTHER" id="PTHR38037:SF2">
    <property type="entry name" value="ATP-DEPENDENT ZINC PROTEASE DOMAIN-CONTAINING PROTEIN-RELATED"/>
    <property type="match status" value="1"/>
</dbReference>
<dbReference type="PANTHER" id="PTHR38037">
    <property type="entry name" value="ZN_PROTEASE DOMAIN-CONTAINING PROTEIN"/>
    <property type="match status" value="1"/>
</dbReference>
<dbReference type="GO" id="GO:0006508">
    <property type="term" value="P:proteolysis"/>
    <property type="evidence" value="ECO:0007669"/>
    <property type="project" value="UniProtKB-KW"/>
</dbReference>
<evidence type="ECO:0000313" key="4">
    <source>
        <dbReference type="Proteomes" id="UP000515591"/>
    </source>
</evidence>